<reference evidence="1" key="1">
    <citation type="submission" date="2022-05" db="EMBL/GenBank/DDBJ databases">
        <title>Description of a novel species of Leclercia; Leclercia tamurae and the Proposal for a Novel Genus Silvania gen. nov. Containing Two Novel Species Silvania hatchlandensis sp. nov. and Silvania confinis sp. nov. Isolated from the Rhizosphere of Oak.</title>
        <authorList>
            <person name="Maddock D.W."/>
            <person name="Brady C.L."/>
            <person name="Denman S."/>
            <person name="Arnold D."/>
        </authorList>
    </citation>
    <scope>NUCLEOTIDE SEQUENCE</scope>
    <source>
        <strain evidence="1">H6S3</strain>
    </source>
</reference>
<organism evidence="1 2">
    <name type="scientific">Leclercia tamurae</name>
    <dbReference type="NCBI Taxonomy" id="2926467"/>
    <lineage>
        <taxon>Bacteria</taxon>
        <taxon>Pseudomonadati</taxon>
        <taxon>Pseudomonadota</taxon>
        <taxon>Gammaproteobacteria</taxon>
        <taxon>Enterobacterales</taxon>
        <taxon>Enterobacteriaceae</taxon>
        <taxon>Leclercia</taxon>
    </lineage>
</organism>
<accession>A0ABT2RGN7</accession>
<evidence type="ECO:0000313" key="2">
    <source>
        <dbReference type="Proteomes" id="UP001062027"/>
    </source>
</evidence>
<dbReference type="Proteomes" id="UP001062027">
    <property type="component" value="Unassembled WGS sequence"/>
</dbReference>
<proteinExistence type="predicted"/>
<gene>
    <name evidence="1" type="ORF">M8318_20495</name>
</gene>
<name>A0ABT2RGN7_9ENTR</name>
<protein>
    <submittedName>
        <fullName evidence="1">Type 1 fimbrial protein</fullName>
    </submittedName>
</protein>
<keyword evidence="2" id="KW-1185">Reference proteome</keyword>
<sequence length="130" mass="14283">MLMLLASSMLVDSPVRDLLFHYQGRFSLRIAPMVSSRIKLATALVLAATFTPAYASNVIHFIGQVVEDPCVISPTARSLSVTCPQNTKMHTQQVSYSDALYGGAVTDRATISMKYINPEKSLAIVQVDYR</sequence>
<evidence type="ECO:0000313" key="1">
    <source>
        <dbReference type="EMBL" id="MCU6680029.1"/>
    </source>
</evidence>
<comment type="caution">
    <text evidence="1">The sequence shown here is derived from an EMBL/GenBank/DDBJ whole genome shotgun (WGS) entry which is preliminary data.</text>
</comment>
<dbReference type="EMBL" id="JAMHKS010000078">
    <property type="protein sequence ID" value="MCU6680029.1"/>
    <property type="molecule type" value="Genomic_DNA"/>
</dbReference>
<dbReference type="RefSeq" id="WP_262664293.1">
    <property type="nucleotide sequence ID" value="NZ_JAMHKS010000078.1"/>
</dbReference>